<comment type="caution">
    <text evidence="6">The sequence shown here is derived from an EMBL/GenBank/DDBJ whole genome shotgun (WGS) entry which is preliminary data.</text>
</comment>
<feature type="chain" id="PRO_5041443782" evidence="5">
    <location>
        <begin position="21"/>
        <end position="97"/>
    </location>
</feature>
<evidence type="ECO:0000256" key="5">
    <source>
        <dbReference type="SAM" id="SignalP"/>
    </source>
</evidence>
<evidence type="ECO:0000256" key="3">
    <source>
        <dbReference type="ARBA" id="ARBA00022525"/>
    </source>
</evidence>
<gene>
    <name evidence="6" type="ORF">CYNAS_LOCUS7251</name>
</gene>
<dbReference type="GO" id="GO:0005576">
    <property type="term" value="C:extracellular region"/>
    <property type="evidence" value="ECO:0007669"/>
    <property type="project" value="UniProtKB-SubCell"/>
</dbReference>
<evidence type="ECO:0000313" key="7">
    <source>
        <dbReference type="Proteomes" id="UP001176961"/>
    </source>
</evidence>
<dbReference type="Gene3D" id="3.30.30.100">
    <property type="match status" value="1"/>
</dbReference>
<comment type="subcellular location">
    <subcellularLocation>
        <location evidence="1">Secreted</location>
    </subcellularLocation>
</comment>
<reference evidence="6" key="1">
    <citation type="submission" date="2023-07" db="EMBL/GenBank/DDBJ databases">
        <authorList>
            <consortium name="CYATHOMIX"/>
        </authorList>
    </citation>
    <scope>NUCLEOTIDE SEQUENCE</scope>
    <source>
        <strain evidence="6">N/A</strain>
    </source>
</reference>
<organism evidence="6 7">
    <name type="scientific">Cylicocyclus nassatus</name>
    <name type="common">Nematode worm</name>
    <dbReference type="NCBI Taxonomy" id="53992"/>
    <lineage>
        <taxon>Eukaryota</taxon>
        <taxon>Metazoa</taxon>
        <taxon>Ecdysozoa</taxon>
        <taxon>Nematoda</taxon>
        <taxon>Chromadorea</taxon>
        <taxon>Rhabditida</taxon>
        <taxon>Rhabditina</taxon>
        <taxon>Rhabditomorpha</taxon>
        <taxon>Strongyloidea</taxon>
        <taxon>Strongylidae</taxon>
        <taxon>Cylicocyclus</taxon>
    </lineage>
</organism>
<dbReference type="GO" id="GO:0006952">
    <property type="term" value="P:defense response"/>
    <property type="evidence" value="ECO:0007669"/>
    <property type="project" value="InterPro"/>
</dbReference>
<evidence type="ECO:0000256" key="4">
    <source>
        <dbReference type="ARBA" id="ARBA00023157"/>
    </source>
</evidence>
<keyword evidence="7" id="KW-1185">Reference proteome</keyword>
<dbReference type="EMBL" id="CATQJL010000112">
    <property type="protein sequence ID" value="CAJ0595268.1"/>
    <property type="molecule type" value="Genomic_DNA"/>
</dbReference>
<dbReference type="AlphaFoldDB" id="A0AA36GNE9"/>
<name>A0AA36GNE9_CYLNA</name>
<protein>
    <submittedName>
        <fullName evidence="6">Uncharacterized protein</fullName>
    </submittedName>
</protein>
<accession>A0AA36GNE9</accession>
<feature type="signal peptide" evidence="5">
    <location>
        <begin position="1"/>
        <end position="20"/>
    </location>
</feature>
<evidence type="ECO:0000256" key="2">
    <source>
        <dbReference type="ARBA" id="ARBA00010366"/>
    </source>
</evidence>
<dbReference type="InterPro" id="IPR038456">
    <property type="entry name" value="Macin_sf"/>
</dbReference>
<keyword evidence="4" id="KW-1015">Disulfide bond</keyword>
<keyword evidence="5" id="KW-0732">Signal</keyword>
<keyword evidence="3" id="KW-0964">Secreted</keyword>
<proteinExistence type="inferred from homology"/>
<sequence length="97" mass="10548">MNRTILTALLFTTLLVLSECSNCFDNWSRCTPETAFATGILWKSCAEYCQKCKGRESGSCVQVHNKECSGGYQCQCKGGSHPKSTNAVDIATCKLGL</sequence>
<evidence type="ECO:0000256" key="1">
    <source>
        <dbReference type="ARBA" id="ARBA00004613"/>
    </source>
</evidence>
<comment type="similarity">
    <text evidence="2">Belongs to the macin family.</text>
</comment>
<evidence type="ECO:0000313" key="6">
    <source>
        <dbReference type="EMBL" id="CAJ0595268.1"/>
    </source>
</evidence>
<dbReference type="Pfam" id="PF14865">
    <property type="entry name" value="Macin"/>
    <property type="match status" value="1"/>
</dbReference>
<dbReference type="InterPro" id="IPR029230">
    <property type="entry name" value="Macin"/>
</dbReference>
<dbReference type="Proteomes" id="UP001176961">
    <property type="component" value="Unassembled WGS sequence"/>
</dbReference>